<name>A0A318EU72_9FIRM</name>
<evidence type="ECO:0000256" key="8">
    <source>
        <dbReference type="HAMAP-Rule" id="MF_00087"/>
    </source>
</evidence>
<evidence type="ECO:0000256" key="11">
    <source>
        <dbReference type="PIRSR" id="PIRSR000445-3"/>
    </source>
</evidence>
<evidence type="ECO:0000313" key="18">
    <source>
        <dbReference type="Proteomes" id="UP000247523"/>
    </source>
</evidence>
<evidence type="ECO:0000256" key="6">
    <source>
        <dbReference type="ARBA" id="ARBA00023244"/>
    </source>
</evidence>
<feature type="binding site" evidence="8 10">
    <location>
        <begin position="49"/>
        <end position="52"/>
    </location>
    <ligand>
        <name>substrate</name>
    </ligand>
</feature>
<feature type="site" description="Important for activity" evidence="8 12">
    <location>
        <position position="97"/>
    </location>
</feature>
<dbReference type="SUPFAM" id="SSF69075">
    <property type="entry name" value="Glutamyl tRNA-reductase dimerization domain"/>
    <property type="match status" value="1"/>
</dbReference>
<feature type="binding site" evidence="8 10">
    <location>
        <position position="118"/>
    </location>
    <ligand>
        <name>substrate</name>
    </ligand>
</feature>
<dbReference type="InterPro" id="IPR015895">
    <property type="entry name" value="4pyrrol_synth_GluRdtase_N"/>
</dbReference>
<evidence type="ECO:0000256" key="1">
    <source>
        <dbReference type="ARBA" id="ARBA00005059"/>
    </source>
</evidence>
<comment type="caution">
    <text evidence="17">The sequence shown here is derived from an EMBL/GenBank/DDBJ whole genome shotgun (WGS) entry which is preliminary data.</text>
</comment>
<dbReference type="PIRSF" id="PIRSF000445">
    <property type="entry name" value="4pyrrol_synth_GluRdtase"/>
    <property type="match status" value="1"/>
</dbReference>
<evidence type="ECO:0000259" key="15">
    <source>
        <dbReference type="Pfam" id="PF01488"/>
    </source>
</evidence>
<keyword evidence="5 8" id="KW-0560">Oxidoreductase</keyword>
<dbReference type="InterPro" id="IPR036291">
    <property type="entry name" value="NAD(P)-bd_dom_sf"/>
</dbReference>
<dbReference type="Gene3D" id="3.40.50.720">
    <property type="entry name" value="NAD(P)-binding Rossmann-like Domain"/>
    <property type="match status" value="1"/>
</dbReference>
<protein>
    <recommendedName>
        <fullName evidence="3 8">Glutamyl-tRNA reductase</fullName>
        <shortName evidence="8">GluTR</shortName>
        <ecNumber evidence="3 8">1.2.1.70</ecNumber>
    </recommendedName>
</protein>
<evidence type="ECO:0000256" key="12">
    <source>
        <dbReference type="PIRSR" id="PIRSR000445-4"/>
    </source>
</evidence>
<comment type="catalytic activity">
    <reaction evidence="7 8 13">
        <text>(S)-4-amino-5-oxopentanoate + tRNA(Glu) + NADP(+) = L-glutamyl-tRNA(Glu) + NADPH + H(+)</text>
        <dbReference type="Rhea" id="RHEA:12344"/>
        <dbReference type="Rhea" id="RHEA-COMP:9663"/>
        <dbReference type="Rhea" id="RHEA-COMP:9680"/>
        <dbReference type="ChEBI" id="CHEBI:15378"/>
        <dbReference type="ChEBI" id="CHEBI:57501"/>
        <dbReference type="ChEBI" id="CHEBI:57783"/>
        <dbReference type="ChEBI" id="CHEBI:58349"/>
        <dbReference type="ChEBI" id="CHEBI:78442"/>
        <dbReference type="ChEBI" id="CHEBI:78520"/>
        <dbReference type="EC" id="1.2.1.70"/>
    </reaction>
</comment>
<dbReference type="EMBL" id="QICS01000001">
    <property type="protein sequence ID" value="PXV95792.1"/>
    <property type="molecule type" value="Genomic_DNA"/>
</dbReference>
<accession>A0A318EU72</accession>
<evidence type="ECO:0000313" key="17">
    <source>
        <dbReference type="EMBL" id="PXV95792.1"/>
    </source>
</evidence>
<keyword evidence="6 8" id="KW-0627">Porphyrin biosynthesis</keyword>
<feature type="binding site" evidence="8 10">
    <location>
        <begin position="112"/>
        <end position="114"/>
    </location>
    <ligand>
        <name>substrate</name>
    </ligand>
</feature>
<comment type="subunit">
    <text evidence="8">Homodimer.</text>
</comment>
<feature type="domain" description="Quinate/shikimate 5-dehydrogenase/glutamyl-tRNA reductase" evidence="15">
    <location>
        <begin position="174"/>
        <end position="297"/>
    </location>
</feature>
<feature type="binding site" evidence="8 11">
    <location>
        <begin position="187"/>
        <end position="192"/>
    </location>
    <ligand>
        <name>NADP(+)</name>
        <dbReference type="ChEBI" id="CHEBI:58349"/>
    </ligand>
</feature>
<dbReference type="Gene3D" id="3.30.460.30">
    <property type="entry name" value="Glutamyl-tRNA reductase, N-terminal domain"/>
    <property type="match status" value="1"/>
</dbReference>
<dbReference type="SUPFAM" id="SSF69742">
    <property type="entry name" value="Glutamyl tRNA-reductase catalytic, N-terminal domain"/>
    <property type="match status" value="1"/>
</dbReference>
<evidence type="ECO:0000256" key="13">
    <source>
        <dbReference type="RuleBase" id="RU000584"/>
    </source>
</evidence>
<evidence type="ECO:0000256" key="2">
    <source>
        <dbReference type="ARBA" id="ARBA00005916"/>
    </source>
</evidence>
<dbReference type="InterPro" id="IPR036343">
    <property type="entry name" value="GluRdtase_N_sf"/>
</dbReference>
<dbReference type="Pfam" id="PF00745">
    <property type="entry name" value="GlutR_dimer"/>
    <property type="match status" value="1"/>
</dbReference>
<evidence type="ECO:0000256" key="4">
    <source>
        <dbReference type="ARBA" id="ARBA00022857"/>
    </source>
</evidence>
<evidence type="ECO:0000256" key="5">
    <source>
        <dbReference type="ARBA" id="ARBA00023002"/>
    </source>
</evidence>
<keyword evidence="4 8" id="KW-0521">NADP</keyword>
<feature type="domain" description="Glutamyl-tRNA reductase N-terminal" evidence="16">
    <location>
        <begin position="6"/>
        <end position="153"/>
    </location>
</feature>
<organism evidence="17 18">
    <name type="scientific">Lachnotalea glycerini</name>
    <dbReference type="NCBI Taxonomy" id="1763509"/>
    <lineage>
        <taxon>Bacteria</taxon>
        <taxon>Bacillati</taxon>
        <taxon>Bacillota</taxon>
        <taxon>Clostridia</taxon>
        <taxon>Lachnospirales</taxon>
        <taxon>Lachnospiraceae</taxon>
        <taxon>Lachnotalea</taxon>
    </lineage>
</organism>
<feature type="active site" description="Nucleophile" evidence="8 9">
    <location>
        <position position="50"/>
    </location>
</feature>
<sequence length="409" mass="46738">MNIRMVGIDHDKASVEYREQFALTKHKSIEAMMKMNQVEGVEGCVVLSTCNRTEIWISHLDTFDKNLGECLCFLNGLDYYNYRQYLTQRCGIEAVEHLFNLSCGIKSKVFGEDQIITQVKDALALARENYCTNNVLEVLFRMAVTAAKKVKTEIKLTNASHSVIEEAIRHLQRKNVELKDKVCMVIGNGEMGKLSAIALKEQGAKVTVTIRQYKSGVVEIPTGCNRINYGERMEFIRQCDLVISATASPNCTIKYEEIKNLELKDSIILVDLAVPRDIDARVNELKQVKLYDIDDFKLDITDEKRKENLEKVEDILHNQIEEFLKWYECKDIMPVVKQIADSAARDIQNRVWGASGKLNIEEESKESLEKTIQDASIKVVDKLIFGLRDSLTTDAWRECIEGMNKIYSE</sequence>
<comment type="function">
    <text evidence="8">Catalyzes the NADPH-dependent reduction of glutamyl-tRNA(Glu) to glutamate 1-semialdehyde (GSA).</text>
</comment>
<dbReference type="GO" id="GO:0019353">
    <property type="term" value="P:protoporphyrinogen IX biosynthetic process from glutamate"/>
    <property type="evidence" value="ECO:0007669"/>
    <property type="project" value="TreeGrafter"/>
</dbReference>
<dbReference type="Proteomes" id="UP000247523">
    <property type="component" value="Unassembled WGS sequence"/>
</dbReference>
<dbReference type="GO" id="GO:0008883">
    <property type="term" value="F:glutamyl-tRNA reductase activity"/>
    <property type="evidence" value="ECO:0007669"/>
    <property type="project" value="UniProtKB-UniRule"/>
</dbReference>
<feature type="binding site" evidence="8 10">
    <location>
        <position position="107"/>
    </location>
    <ligand>
        <name>substrate</name>
    </ligand>
</feature>
<comment type="domain">
    <text evidence="8">Possesses an unusual extended V-shaped dimeric structure with each monomer consisting of three distinct domains arranged along a curved 'spinal' alpha-helix. The N-terminal catalytic domain specifically recognizes the glutamate moiety of the substrate. The second domain is the NADPH-binding domain, and the third C-terminal domain is responsible for dimerization.</text>
</comment>
<evidence type="ECO:0000259" key="16">
    <source>
        <dbReference type="Pfam" id="PF05201"/>
    </source>
</evidence>
<evidence type="ECO:0000256" key="9">
    <source>
        <dbReference type="PIRSR" id="PIRSR000445-1"/>
    </source>
</evidence>
<dbReference type="PANTHER" id="PTHR43013:SF1">
    <property type="entry name" value="GLUTAMYL-TRNA REDUCTASE"/>
    <property type="match status" value="1"/>
</dbReference>
<dbReference type="Pfam" id="PF01488">
    <property type="entry name" value="Shikimate_DH"/>
    <property type="match status" value="1"/>
</dbReference>
<gene>
    <name evidence="8" type="primary">hemA</name>
    <name evidence="17" type="ORF">C8E03_101422</name>
</gene>
<dbReference type="EC" id="1.2.1.70" evidence="3 8"/>
<dbReference type="NCBIfam" id="TIGR01035">
    <property type="entry name" value="hemA"/>
    <property type="match status" value="1"/>
</dbReference>
<dbReference type="UniPathway" id="UPA00251">
    <property type="reaction ID" value="UER00316"/>
</dbReference>
<dbReference type="Pfam" id="PF05201">
    <property type="entry name" value="GlutR_N"/>
    <property type="match status" value="1"/>
</dbReference>
<dbReference type="RefSeq" id="WP_110290155.1">
    <property type="nucleotide sequence ID" value="NZ_QICS01000001.1"/>
</dbReference>
<dbReference type="AlphaFoldDB" id="A0A318EU72"/>
<dbReference type="FunFam" id="3.30.460.30:FF:000001">
    <property type="entry name" value="Glutamyl-tRNA reductase"/>
    <property type="match status" value="1"/>
</dbReference>
<dbReference type="InterPro" id="IPR036453">
    <property type="entry name" value="GluRdtase_dimer_dom_sf"/>
</dbReference>
<comment type="miscellaneous">
    <text evidence="8">During catalysis, the active site Cys acts as a nucleophile attacking the alpha-carbonyl group of tRNA-bound glutamate with the formation of a thioester intermediate between enzyme and glutamate, and the concomitant release of tRNA(Glu). The thioester intermediate is finally reduced by direct hydride transfer from NADPH, to form the product GSA.</text>
</comment>
<dbReference type="SUPFAM" id="SSF51735">
    <property type="entry name" value="NAD(P)-binding Rossmann-fold domains"/>
    <property type="match status" value="1"/>
</dbReference>
<evidence type="ECO:0000259" key="14">
    <source>
        <dbReference type="Pfam" id="PF00745"/>
    </source>
</evidence>
<evidence type="ECO:0000256" key="3">
    <source>
        <dbReference type="ARBA" id="ARBA00012970"/>
    </source>
</evidence>
<dbReference type="PANTHER" id="PTHR43013">
    <property type="entry name" value="GLUTAMYL-TRNA REDUCTASE"/>
    <property type="match status" value="1"/>
</dbReference>
<comment type="similarity">
    <text evidence="2 8 13">Belongs to the glutamyl-tRNA reductase family.</text>
</comment>
<proteinExistence type="inferred from homology"/>
<evidence type="ECO:0000256" key="7">
    <source>
        <dbReference type="ARBA" id="ARBA00047464"/>
    </source>
</evidence>
<feature type="domain" description="Tetrapyrrole biosynthesis glutamyl-tRNA reductase dimerisation" evidence="14">
    <location>
        <begin position="311"/>
        <end position="407"/>
    </location>
</feature>
<comment type="pathway">
    <text evidence="1 8 13">Porphyrin-containing compound metabolism; protoporphyrin-IX biosynthesis; 5-aminolevulinate from L-glutamyl-tRNA(Glu): step 1/2.</text>
</comment>
<dbReference type="InterPro" id="IPR000343">
    <property type="entry name" value="4pyrrol_synth_GluRdtase"/>
</dbReference>
<dbReference type="InterPro" id="IPR006151">
    <property type="entry name" value="Shikm_DH/Glu-tRNA_Rdtase"/>
</dbReference>
<dbReference type="GO" id="GO:0050661">
    <property type="term" value="F:NADP binding"/>
    <property type="evidence" value="ECO:0007669"/>
    <property type="project" value="InterPro"/>
</dbReference>
<dbReference type="InterPro" id="IPR015896">
    <property type="entry name" value="4pyrrol_synth_GluRdtase_dimer"/>
</dbReference>
<reference evidence="17 18" key="1">
    <citation type="submission" date="2018-05" db="EMBL/GenBank/DDBJ databases">
        <title>Genomic Encyclopedia of Type Strains, Phase IV (KMG-IV): sequencing the most valuable type-strain genomes for metagenomic binning, comparative biology and taxonomic classification.</title>
        <authorList>
            <person name="Goeker M."/>
        </authorList>
    </citation>
    <scope>NUCLEOTIDE SEQUENCE [LARGE SCALE GENOMIC DNA]</scope>
    <source>
        <strain evidence="17 18">DSM 28816</strain>
    </source>
</reference>
<dbReference type="HAMAP" id="MF_00087">
    <property type="entry name" value="Glu_tRNA_reductase"/>
    <property type="match status" value="1"/>
</dbReference>
<evidence type="ECO:0000256" key="10">
    <source>
        <dbReference type="PIRSR" id="PIRSR000445-2"/>
    </source>
</evidence>